<evidence type="ECO:0000256" key="1">
    <source>
        <dbReference type="SAM" id="MobiDB-lite"/>
    </source>
</evidence>
<reference evidence="3" key="1">
    <citation type="submission" date="2021-04" db="EMBL/GenBank/DDBJ databases">
        <title>Genomic sequence of Actinosynnema pretiosum subsp. pretiosum ATCC 31280 (C-14919).</title>
        <authorList>
            <person name="Bai L."/>
            <person name="Wang X."/>
            <person name="Xiao Y."/>
        </authorList>
    </citation>
    <scope>NUCLEOTIDE SEQUENCE</scope>
    <source>
        <strain evidence="3">ATCC 31280</strain>
    </source>
</reference>
<dbReference type="AlphaFoldDB" id="A0AA45R5E0"/>
<dbReference type="EMBL" id="CP073249">
    <property type="protein sequence ID" value="QUF05583.1"/>
    <property type="molecule type" value="Genomic_DNA"/>
</dbReference>
<organism evidence="3 4">
    <name type="scientific">Actinosynnema pretiosum subsp. pretiosum</name>
    <dbReference type="NCBI Taxonomy" id="103721"/>
    <lineage>
        <taxon>Bacteria</taxon>
        <taxon>Bacillati</taxon>
        <taxon>Actinomycetota</taxon>
        <taxon>Actinomycetes</taxon>
        <taxon>Pseudonocardiales</taxon>
        <taxon>Pseudonocardiaceae</taxon>
        <taxon>Actinosynnema</taxon>
    </lineage>
</organism>
<evidence type="ECO:0000313" key="3">
    <source>
        <dbReference type="EMBL" id="QUF05583.1"/>
    </source>
</evidence>
<keyword evidence="2" id="KW-0472">Membrane</keyword>
<keyword evidence="2" id="KW-0812">Transmembrane</keyword>
<keyword evidence="2" id="KW-1133">Transmembrane helix</keyword>
<sequence length="363" mass="36807">MSTEDFGRRVAGIAAVVGAIACAVAVGAPVAHAAGRVELSTSTADPEYATTIDLRGSGFQSVPNAHGGIYVLFGWVSDAGGSWRPSAGGQAGSTYRYVQDSEAKDNNGFQRFVSFPGSDTASSANGGTVSADGSWSTRLVVPGARFPAVDRAGNTTQVDCTQVRCGIITIGAHGVVNPNNETFTPITFAVPAQQQQPAPVAPQRTAPPTGQAPAPQEDRAQQPAAVLSATSGDAVVGQPVAVTGSGFAADEQVQVLLQPGALFLPVATADAAGSLSYSAVVPEGTQAGQYRLEFTGTRSRALGGVDLAVAAAAQQAATDTAARQAPEQRDNTWLLVGAGGAALVVVVAGVVVLRKRRRAEVGQ</sequence>
<dbReference type="Gene3D" id="2.60.40.230">
    <property type="entry name" value="Neocarzinostatin-like"/>
    <property type="match status" value="1"/>
</dbReference>
<protein>
    <submittedName>
        <fullName evidence="3">Uncharacterized protein</fullName>
    </submittedName>
</protein>
<name>A0AA45R5E0_9PSEU</name>
<feature type="compositionally biased region" description="Low complexity" evidence="1">
    <location>
        <begin position="193"/>
        <end position="215"/>
    </location>
</feature>
<evidence type="ECO:0000313" key="4">
    <source>
        <dbReference type="Proteomes" id="UP000677152"/>
    </source>
</evidence>
<feature type="transmembrane region" description="Helical" evidence="2">
    <location>
        <begin position="333"/>
        <end position="353"/>
    </location>
</feature>
<proteinExistence type="predicted"/>
<dbReference type="Proteomes" id="UP000677152">
    <property type="component" value="Chromosome"/>
</dbReference>
<gene>
    <name evidence="3" type="ORF">KCV87_05645</name>
</gene>
<feature type="region of interest" description="Disordered" evidence="1">
    <location>
        <begin position="193"/>
        <end position="228"/>
    </location>
</feature>
<evidence type="ECO:0000256" key="2">
    <source>
        <dbReference type="SAM" id="Phobius"/>
    </source>
</evidence>
<accession>A0AA45R5E0</accession>